<keyword evidence="2" id="KW-1185">Reference proteome</keyword>
<evidence type="ECO:0000313" key="2">
    <source>
        <dbReference type="Proteomes" id="UP000738359"/>
    </source>
</evidence>
<dbReference type="AlphaFoldDB" id="A0A9P6J0X5"/>
<dbReference type="OrthoDB" id="550575at2759"/>
<organism evidence="1 2">
    <name type="scientific">Mortierella alpina</name>
    <name type="common">Oleaginous fungus</name>
    <name type="synonym">Mortierella renispora</name>
    <dbReference type="NCBI Taxonomy" id="64518"/>
    <lineage>
        <taxon>Eukaryota</taxon>
        <taxon>Fungi</taxon>
        <taxon>Fungi incertae sedis</taxon>
        <taxon>Mucoromycota</taxon>
        <taxon>Mortierellomycotina</taxon>
        <taxon>Mortierellomycetes</taxon>
        <taxon>Mortierellales</taxon>
        <taxon>Mortierellaceae</taxon>
        <taxon>Mortierella</taxon>
    </lineage>
</organism>
<name>A0A9P6J0X5_MORAP</name>
<comment type="caution">
    <text evidence="1">The sequence shown here is derived from an EMBL/GenBank/DDBJ whole genome shotgun (WGS) entry which is preliminary data.</text>
</comment>
<evidence type="ECO:0000313" key="1">
    <source>
        <dbReference type="EMBL" id="KAF9956942.1"/>
    </source>
</evidence>
<reference evidence="1" key="1">
    <citation type="journal article" date="2020" name="Fungal Divers.">
        <title>Resolving the Mortierellaceae phylogeny through synthesis of multi-gene phylogenetics and phylogenomics.</title>
        <authorList>
            <person name="Vandepol N."/>
            <person name="Liber J."/>
            <person name="Desiro A."/>
            <person name="Na H."/>
            <person name="Kennedy M."/>
            <person name="Barry K."/>
            <person name="Grigoriev I.V."/>
            <person name="Miller A.N."/>
            <person name="O'Donnell K."/>
            <person name="Stajich J.E."/>
            <person name="Bonito G."/>
        </authorList>
    </citation>
    <scope>NUCLEOTIDE SEQUENCE</scope>
    <source>
        <strain evidence="1">CK1249</strain>
    </source>
</reference>
<sequence length="140" mass="15693">MGVFQGQWTCAGLEVLEAQGLDGPASGLAGFDLPWELCLFRQVSRLECLRRLAIGSNEMVVSEAHGFEMATLQSLRQLQSLELVGNEDIPLGLPEMRALASALVRLERFHFGLGLVDKKMQYWLAGARPDIQQMETQYYY</sequence>
<gene>
    <name evidence="1" type="ORF">BGZ70_009695</name>
</gene>
<accession>A0A9P6J0X5</accession>
<dbReference type="EMBL" id="JAAAHY010000806">
    <property type="protein sequence ID" value="KAF9956942.1"/>
    <property type="molecule type" value="Genomic_DNA"/>
</dbReference>
<dbReference type="Proteomes" id="UP000738359">
    <property type="component" value="Unassembled WGS sequence"/>
</dbReference>
<protein>
    <submittedName>
        <fullName evidence="1">Uncharacterized protein</fullName>
    </submittedName>
</protein>
<proteinExistence type="predicted"/>